<reference evidence="1 2" key="1">
    <citation type="journal article" date="2021" name="Hortic Res">
        <title>High-quality reference genome and annotation aids understanding of berry development for evergreen blueberry (Vaccinium darrowii).</title>
        <authorList>
            <person name="Yu J."/>
            <person name="Hulse-Kemp A.M."/>
            <person name="Babiker E."/>
            <person name="Staton M."/>
        </authorList>
    </citation>
    <scope>NUCLEOTIDE SEQUENCE [LARGE SCALE GENOMIC DNA]</scope>
    <source>
        <strain evidence="2">cv. NJ 8807/NJ 8810</strain>
        <tissue evidence="1">Young leaf</tissue>
    </source>
</reference>
<dbReference type="Proteomes" id="UP000828048">
    <property type="component" value="Chromosome 10"/>
</dbReference>
<comment type="caution">
    <text evidence="1">The sequence shown here is derived from an EMBL/GenBank/DDBJ whole genome shotgun (WGS) entry which is preliminary data.</text>
</comment>
<organism evidence="1 2">
    <name type="scientific">Vaccinium darrowii</name>
    <dbReference type="NCBI Taxonomy" id="229202"/>
    <lineage>
        <taxon>Eukaryota</taxon>
        <taxon>Viridiplantae</taxon>
        <taxon>Streptophyta</taxon>
        <taxon>Embryophyta</taxon>
        <taxon>Tracheophyta</taxon>
        <taxon>Spermatophyta</taxon>
        <taxon>Magnoliopsida</taxon>
        <taxon>eudicotyledons</taxon>
        <taxon>Gunneridae</taxon>
        <taxon>Pentapetalae</taxon>
        <taxon>asterids</taxon>
        <taxon>Ericales</taxon>
        <taxon>Ericaceae</taxon>
        <taxon>Vaccinioideae</taxon>
        <taxon>Vaccinieae</taxon>
        <taxon>Vaccinium</taxon>
    </lineage>
</organism>
<proteinExistence type="predicted"/>
<sequence length="123" mass="13619">MGTRARGGFQRPQEVPRNAPVAIKIGKRRTVDPIPGRLGTCNQCGLTPDRGHRAKTNLLYFSGRISTWSVELSQYDIDFQPRTAIKGQELADFVVEFTPSEVESPTVREYEPSPQGDDQNAGS</sequence>
<evidence type="ECO:0000313" key="2">
    <source>
        <dbReference type="Proteomes" id="UP000828048"/>
    </source>
</evidence>
<keyword evidence="2" id="KW-1185">Reference proteome</keyword>
<name>A0ACB7XF78_9ERIC</name>
<gene>
    <name evidence="1" type="ORF">Vadar_004274</name>
</gene>
<protein>
    <submittedName>
        <fullName evidence="1">Uncharacterized protein</fullName>
    </submittedName>
</protein>
<dbReference type="EMBL" id="CM037160">
    <property type="protein sequence ID" value="KAH7839444.1"/>
    <property type="molecule type" value="Genomic_DNA"/>
</dbReference>
<evidence type="ECO:0000313" key="1">
    <source>
        <dbReference type="EMBL" id="KAH7839444.1"/>
    </source>
</evidence>
<accession>A0ACB7XF78</accession>